<feature type="transmembrane region" description="Helical" evidence="2">
    <location>
        <begin position="411"/>
        <end position="427"/>
    </location>
</feature>
<feature type="transmembrane region" description="Helical" evidence="2">
    <location>
        <begin position="367"/>
        <end position="391"/>
    </location>
</feature>
<protein>
    <submittedName>
        <fullName evidence="3">Uncharacterized protein</fullName>
    </submittedName>
</protein>
<keyword evidence="4" id="KW-1185">Reference proteome</keyword>
<evidence type="ECO:0000256" key="2">
    <source>
        <dbReference type="SAM" id="Phobius"/>
    </source>
</evidence>
<reference evidence="4" key="1">
    <citation type="journal article" date="2023" name="Commun. Biol.">
        <title>Genome analysis of Parmales, the sister group of diatoms, reveals the evolutionary specialization of diatoms from phago-mixotrophs to photoautotrophs.</title>
        <authorList>
            <person name="Ban H."/>
            <person name="Sato S."/>
            <person name="Yoshikawa S."/>
            <person name="Yamada K."/>
            <person name="Nakamura Y."/>
            <person name="Ichinomiya M."/>
            <person name="Sato N."/>
            <person name="Blanc-Mathieu R."/>
            <person name="Endo H."/>
            <person name="Kuwata A."/>
            <person name="Ogata H."/>
        </authorList>
    </citation>
    <scope>NUCLEOTIDE SEQUENCE [LARGE SCALE GENOMIC DNA]</scope>
    <source>
        <strain evidence="4">NIES 3701</strain>
    </source>
</reference>
<feature type="transmembrane region" description="Helical" evidence="2">
    <location>
        <begin position="448"/>
        <end position="466"/>
    </location>
</feature>
<keyword evidence="2" id="KW-0472">Membrane</keyword>
<keyword evidence="2" id="KW-1133">Transmembrane helix</keyword>
<proteinExistence type="predicted"/>
<evidence type="ECO:0000256" key="1">
    <source>
        <dbReference type="SAM" id="MobiDB-lite"/>
    </source>
</evidence>
<dbReference type="OrthoDB" id="223669at2759"/>
<feature type="transmembrane region" description="Helical" evidence="2">
    <location>
        <begin position="225"/>
        <end position="248"/>
    </location>
</feature>
<sequence length="468" mass="51946">MGLVGLSSAPIIIPTNDEDGSDCEHELIPLTPTSRRHKKSPNKQKPSSFDFNQTEPKPKKMLGPPVRGVVDSLDEVRRDVKELQRQQNMWSTRRSHGVHMVLIVRATEPGTSPCEAAKWLSISLLIIFVQCWVLSTIVDESSYARCVDHDDCHIGEFCAPSPLNQRINPGTCHDCYVTTLPMSRIETEIYWLYVDDPTYWSSAVSHCTSTDTLPLRCDFLVHNRLMLSGGGVLVLLFSAVVALIPTVADLDQAADERAVMSERGLYKKSSSPIHVSTRALLYISHTSRVHFVPLLVVAATVGLLIADSLNSQNFLLNGLAVGFASNIDDLISFLIVSEAERQDVEVMIEHLLNSNDFRRKFWLRNRLFGMSLAVVLVSCVVWCEELMAVVGNEGDQKGFDGMRPCSDVLDVAERVPMLLGIIWFVVLKYQDNLNIKDKFTDMLKGAGALAVVAMMGQVGMFLHFGIAA</sequence>
<accession>A0A9W7EDG5</accession>
<feature type="compositionally biased region" description="Polar residues" evidence="1">
    <location>
        <begin position="43"/>
        <end position="55"/>
    </location>
</feature>
<evidence type="ECO:0000313" key="4">
    <source>
        <dbReference type="Proteomes" id="UP001165085"/>
    </source>
</evidence>
<gene>
    <name evidence="3" type="ORF">TrST_g5934</name>
</gene>
<name>A0A9W7EDG5_9STRA</name>
<dbReference type="Proteomes" id="UP001165085">
    <property type="component" value="Unassembled WGS sequence"/>
</dbReference>
<keyword evidence="2" id="KW-0812">Transmembrane</keyword>
<dbReference type="AlphaFoldDB" id="A0A9W7EDG5"/>
<organism evidence="3 4">
    <name type="scientific">Triparma strigata</name>
    <dbReference type="NCBI Taxonomy" id="1606541"/>
    <lineage>
        <taxon>Eukaryota</taxon>
        <taxon>Sar</taxon>
        <taxon>Stramenopiles</taxon>
        <taxon>Ochrophyta</taxon>
        <taxon>Bolidophyceae</taxon>
        <taxon>Parmales</taxon>
        <taxon>Triparmaceae</taxon>
        <taxon>Triparma</taxon>
    </lineage>
</organism>
<comment type="caution">
    <text evidence="3">The sequence shown here is derived from an EMBL/GenBank/DDBJ whole genome shotgun (WGS) entry which is preliminary data.</text>
</comment>
<evidence type="ECO:0000313" key="3">
    <source>
        <dbReference type="EMBL" id="GMH74822.1"/>
    </source>
</evidence>
<feature type="region of interest" description="Disordered" evidence="1">
    <location>
        <begin position="1"/>
        <end position="67"/>
    </location>
</feature>
<dbReference type="EMBL" id="BRXY01000182">
    <property type="protein sequence ID" value="GMH74822.1"/>
    <property type="molecule type" value="Genomic_DNA"/>
</dbReference>